<reference evidence="2" key="1">
    <citation type="submission" date="2016-11" db="EMBL/GenBank/DDBJ databases">
        <authorList>
            <person name="Varghese N."/>
            <person name="Submissions S."/>
        </authorList>
    </citation>
    <scope>NUCLEOTIDE SEQUENCE [LARGE SCALE GENOMIC DNA]</scope>
    <source>
        <strain evidence="2">DSM 29327</strain>
    </source>
</reference>
<dbReference type="Gene3D" id="3.40.50.300">
    <property type="entry name" value="P-loop containing nucleotide triphosphate hydrolases"/>
    <property type="match status" value="1"/>
</dbReference>
<dbReference type="InterPro" id="IPR052732">
    <property type="entry name" value="Cell-binding_unc_protein"/>
</dbReference>
<dbReference type="PANTHER" id="PTHR43883:SF1">
    <property type="entry name" value="GLUCONOKINASE"/>
    <property type="match status" value="1"/>
</dbReference>
<dbReference type="InterPro" id="IPR011009">
    <property type="entry name" value="Kinase-like_dom_sf"/>
</dbReference>
<dbReference type="RefSeq" id="WP_073199421.1">
    <property type="nucleotide sequence ID" value="NZ_FRBN01000020.1"/>
</dbReference>
<keyword evidence="2" id="KW-1185">Reference proteome</keyword>
<dbReference type="Proteomes" id="UP000184191">
    <property type="component" value="Unassembled WGS sequence"/>
</dbReference>
<dbReference type="InterPro" id="IPR027417">
    <property type="entry name" value="P-loop_NTPase"/>
</dbReference>
<proteinExistence type="predicted"/>
<dbReference type="EMBL" id="FRBN01000020">
    <property type="protein sequence ID" value="SHL57096.1"/>
    <property type="molecule type" value="Genomic_DNA"/>
</dbReference>
<evidence type="ECO:0000313" key="2">
    <source>
        <dbReference type="Proteomes" id="UP000184191"/>
    </source>
</evidence>
<dbReference type="STRING" id="1054996.SAMN05444414_12027"/>
<dbReference type="PANTHER" id="PTHR43883">
    <property type="entry name" value="SLR0207 PROTEIN"/>
    <property type="match status" value="1"/>
</dbReference>
<dbReference type="SUPFAM" id="SSF56112">
    <property type="entry name" value="Protein kinase-like (PK-like)"/>
    <property type="match status" value="1"/>
</dbReference>
<protein>
    <submittedName>
        <fullName evidence="1">Uncharacterized protein</fullName>
    </submittedName>
</protein>
<dbReference type="AlphaFoldDB" id="A0A1M7BQG8"/>
<dbReference type="SUPFAM" id="SSF52540">
    <property type="entry name" value="P-loop containing nucleoside triphosphate hydrolases"/>
    <property type="match status" value="1"/>
</dbReference>
<accession>A0A1M7BQG8</accession>
<name>A0A1M7BQG8_9RHOB</name>
<evidence type="ECO:0000313" key="1">
    <source>
        <dbReference type="EMBL" id="SHL57096.1"/>
    </source>
</evidence>
<sequence>MGQTSKDSKTQDQVIAFLSCPNHHPGAAAVELVETHGALIFLAGDVALKIKRAVRYDYMDLSTLDLREKMIRRELELNQPIAPDIYKGVVPVTREANGRLALDGNGTPVEWVLRMRRFPASDELAVIAHEGRLDDVLARALGQSVFDYHVKTPQRTADGATLIADILDELDRVFADLDDLLDAAQIDRFHTQSRTALDTLAPLLRQRGADGHIRRCHGDLHLGNLVLLNGKPVPFDALEFDEVLGTCDVLYDLAFLIMDLQHRALGRVANIVFSYYLLAAMGREDNGLAALPLFIAIRAAIRAMVLAQTARATGSPIGEDAARYLTEALAVLSPPEPALVLIGGLSGSGKTTVAQDLAPRIGAAPGAVLLRSDTERKAMQGADPQSHLSASAYSPEARAAIYDRVIQRAERILKAGHSVLIDATFLAHADKEKATALAARAHVVLHRFWLDAPLDILIDRVTARRGDASDADADVVRAQYTSATRPEDWRVIDASGSIAQTVAHLRTELQKTDADTDQEQ</sequence>
<dbReference type="OrthoDB" id="9810277at2"/>
<organism evidence="1 2">
    <name type="scientific">Roseovarius marisflavi</name>
    <dbReference type="NCBI Taxonomy" id="1054996"/>
    <lineage>
        <taxon>Bacteria</taxon>
        <taxon>Pseudomonadati</taxon>
        <taxon>Pseudomonadota</taxon>
        <taxon>Alphaproteobacteria</taxon>
        <taxon>Rhodobacterales</taxon>
        <taxon>Roseobacteraceae</taxon>
        <taxon>Roseovarius</taxon>
    </lineage>
</organism>
<dbReference type="Pfam" id="PF13671">
    <property type="entry name" value="AAA_33"/>
    <property type="match status" value="1"/>
</dbReference>
<gene>
    <name evidence="1" type="ORF">SAMN05444414_12027</name>
</gene>